<dbReference type="EMBL" id="PGCI01000184">
    <property type="protein sequence ID" value="PLW35096.1"/>
    <property type="molecule type" value="Genomic_DNA"/>
</dbReference>
<dbReference type="AlphaFoldDB" id="A0A2N5UBI8"/>
<feature type="region of interest" description="Disordered" evidence="1">
    <location>
        <begin position="1"/>
        <end position="21"/>
    </location>
</feature>
<proteinExistence type="predicted"/>
<accession>A0A2N5UBI8</accession>
<sequence length="100" mass="11050">MPPPPPNTKHGPPQPDSSYQAFSGPEFNHLKRIEPLKILDLWFAGDAIQLTSFLRSIHDVLGVPSSKTRLDGWSGYLVTSASAPWKTSNIQHPHKIGIIL</sequence>
<reference evidence="2 3" key="1">
    <citation type="submission" date="2017-11" db="EMBL/GenBank/DDBJ databases">
        <title>De novo assembly and phasing of dikaryotic genomes from two isolates of Puccinia coronata f. sp. avenae, the causal agent of oat crown rust.</title>
        <authorList>
            <person name="Miller M.E."/>
            <person name="Zhang Y."/>
            <person name="Omidvar V."/>
            <person name="Sperschneider J."/>
            <person name="Schwessinger B."/>
            <person name="Raley C."/>
            <person name="Palmer J.M."/>
            <person name="Garnica D."/>
            <person name="Upadhyaya N."/>
            <person name="Rathjen J."/>
            <person name="Taylor J.M."/>
            <person name="Park R.F."/>
            <person name="Dodds P.N."/>
            <person name="Hirsch C.D."/>
            <person name="Kianian S.F."/>
            <person name="Figueroa M."/>
        </authorList>
    </citation>
    <scope>NUCLEOTIDE SEQUENCE [LARGE SCALE GENOMIC DNA]</scope>
    <source>
        <strain evidence="2">12SD80</strain>
    </source>
</reference>
<comment type="caution">
    <text evidence="2">The sequence shown here is derived from an EMBL/GenBank/DDBJ whole genome shotgun (WGS) entry which is preliminary data.</text>
</comment>
<evidence type="ECO:0000256" key="1">
    <source>
        <dbReference type="SAM" id="MobiDB-lite"/>
    </source>
</evidence>
<evidence type="ECO:0000313" key="3">
    <source>
        <dbReference type="Proteomes" id="UP000235392"/>
    </source>
</evidence>
<protein>
    <submittedName>
        <fullName evidence="2">Uncharacterized protein</fullName>
    </submittedName>
</protein>
<dbReference type="Proteomes" id="UP000235392">
    <property type="component" value="Unassembled WGS sequence"/>
</dbReference>
<feature type="compositionally biased region" description="Pro residues" evidence="1">
    <location>
        <begin position="1"/>
        <end position="15"/>
    </location>
</feature>
<name>A0A2N5UBI8_9BASI</name>
<evidence type="ECO:0000313" key="2">
    <source>
        <dbReference type="EMBL" id="PLW35096.1"/>
    </source>
</evidence>
<gene>
    <name evidence="2" type="ORF">PCASD_13002</name>
</gene>
<organism evidence="2 3">
    <name type="scientific">Puccinia coronata f. sp. avenae</name>
    <dbReference type="NCBI Taxonomy" id="200324"/>
    <lineage>
        <taxon>Eukaryota</taxon>
        <taxon>Fungi</taxon>
        <taxon>Dikarya</taxon>
        <taxon>Basidiomycota</taxon>
        <taxon>Pucciniomycotina</taxon>
        <taxon>Pucciniomycetes</taxon>
        <taxon>Pucciniales</taxon>
        <taxon>Pucciniaceae</taxon>
        <taxon>Puccinia</taxon>
    </lineage>
</organism>